<dbReference type="GeneID" id="19173049"/>
<dbReference type="InterPro" id="IPR036249">
    <property type="entry name" value="Thioredoxin-like_sf"/>
</dbReference>
<dbReference type="Gene3D" id="3.40.30.10">
    <property type="entry name" value="Glutaredoxin"/>
    <property type="match status" value="1"/>
</dbReference>
<dbReference type="InterPro" id="IPR010987">
    <property type="entry name" value="Glutathione-S-Trfase_C-like"/>
</dbReference>
<dbReference type="InterPro" id="IPR004045">
    <property type="entry name" value="Glutathione_S-Trfase_N"/>
</dbReference>
<keyword evidence="6" id="KW-1185">Reference proteome</keyword>
<dbReference type="Pfam" id="PF13409">
    <property type="entry name" value="GST_N_2"/>
    <property type="match status" value="1"/>
</dbReference>
<dbReference type="AlphaFoldDB" id="W9XR68"/>
<protein>
    <recommendedName>
        <fullName evidence="7">Glutathione S-transferase</fullName>
    </recommendedName>
</protein>
<feature type="region of interest" description="Disordered" evidence="2">
    <location>
        <begin position="174"/>
        <end position="199"/>
    </location>
</feature>
<dbReference type="PROSITE" id="PS50404">
    <property type="entry name" value="GST_NTER"/>
    <property type="match status" value="1"/>
</dbReference>
<comment type="similarity">
    <text evidence="1">Belongs to the GST superfamily.</text>
</comment>
<dbReference type="eggNOG" id="KOG0867">
    <property type="taxonomic scope" value="Eukaryota"/>
</dbReference>
<evidence type="ECO:0000259" key="3">
    <source>
        <dbReference type="PROSITE" id="PS50404"/>
    </source>
</evidence>
<name>W9XR68_9EURO</name>
<dbReference type="STRING" id="1182542.W9XR68"/>
<reference evidence="5 6" key="1">
    <citation type="submission" date="2013-03" db="EMBL/GenBank/DDBJ databases">
        <title>The Genome Sequence of Capronia epimyces CBS 606.96.</title>
        <authorList>
            <consortium name="The Broad Institute Genomics Platform"/>
            <person name="Cuomo C."/>
            <person name="de Hoog S."/>
            <person name="Gorbushina A."/>
            <person name="Walker B."/>
            <person name="Young S.K."/>
            <person name="Zeng Q."/>
            <person name="Gargeya S."/>
            <person name="Fitzgerald M."/>
            <person name="Haas B."/>
            <person name="Abouelleil A."/>
            <person name="Allen A.W."/>
            <person name="Alvarado L."/>
            <person name="Arachchi H.M."/>
            <person name="Berlin A.M."/>
            <person name="Chapman S.B."/>
            <person name="Gainer-Dewar J."/>
            <person name="Goldberg J."/>
            <person name="Griggs A."/>
            <person name="Gujja S."/>
            <person name="Hansen M."/>
            <person name="Howarth C."/>
            <person name="Imamovic A."/>
            <person name="Ireland A."/>
            <person name="Larimer J."/>
            <person name="McCowan C."/>
            <person name="Murphy C."/>
            <person name="Pearson M."/>
            <person name="Poon T.W."/>
            <person name="Priest M."/>
            <person name="Roberts A."/>
            <person name="Saif S."/>
            <person name="Shea T."/>
            <person name="Sisk P."/>
            <person name="Sykes S."/>
            <person name="Wortman J."/>
            <person name="Nusbaum C."/>
            <person name="Birren B."/>
        </authorList>
    </citation>
    <scope>NUCLEOTIDE SEQUENCE [LARGE SCALE GENOMIC DNA]</scope>
    <source>
        <strain evidence="5 6">CBS 606.96</strain>
    </source>
</reference>
<evidence type="ECO:0000256" key="2">
    <source>
        <dbReference type="SAM" id="MobiDB-lite"/>
    </source>
</evidence>
<dbReference type="Proteomes" id="UP000019478">
    <property type="component" value="Unassembled WGS sequence"/>
</dbReference>
<dbReference type="PANTHER" id="PTHR44051:SF14">
    <property type="entry name" value="GLUTATHIONE S-TRANSFERASE II"/>
    <property type="match status" value="1"/>
</dbReference>
<evidence type="ECO:0000313" key="5">
    <source>
        <dbReference type="EMBL" id="EXJ79461.1"/>
    </source>
</evidence>
<dbReference type="OrthoDB" id="422574at2759"/>
<dbReference type="EMBL" id="AMGY01000008">
    <property type="protein sequence ID" value="EXJ79461.1"/>
    <property type="molecule type" value="Genomic_DNA"/>
</dbReference>
<organism evidence="5 6">
    <name type="scientific">Capronia epimyces CBS 606.96</name>
    <dbReference type="NCBI Taxonomy" id="1182542"/>
    <lineage>
        <taxon>Eukaryota</taxon>
        <taxon>Fungi</taxon>
        <taxon>Dikarya</taxon>
        <taxon>Ascomycota</taxon>
        <taxon>Pezizomycotina</taxon>
        <taxon>Eurotiomycetes</taxon>
        <taxon>Chaetothyriomycetidae</taxon>
        <taxon>Chaetothyriales</taxon>
        <taxon>Herpotrichiellaceae</taxon>
        <taxon>Capronia</taxon>
    </lineage>
</organism>
<comment type="caution">
    <text evidence="5">The sequence shown here is derived from an EMBL/GenBank/DDBJ whole genome shotgun (WGS) entry which is preliminary data.</text>
</comment>
<dbReference type="SUPFAM" id="SSF52833">
    <property type="entry name" value="Thioredoxin-like"/>
    <property type="match status" value="1"/>
</dbReference>
<dbReference type="SUPFAM" id="SSF47616">
    <property type="entry name" value="GST C-terminal domain-like"/>
    <property type="match status" value="1"/>
</dbReference>
<dbReference type="SFLD" id="SFLDG00358">
    <property type="entry name" value="Main_(cytGST)"/>
    <property type="match status" value="1"/>
</dbReference>
<feature type="domain" description="GST C-terminal" evidence="4">
    <location>
        <begin position="113"/>
        <end position="265"/>
    </location>
</feature>
<evidence type="ECO:0000256" key="1">
    <source>
        <dbReference type="ARBA" id="ARBA00007409"/>
    </source>
</evidence>
<proteinExistence type="inferred from homology"/>
<dbReference type="RefSeq" id="XP_007737249.1">
    <property type="nucleotide sequence ID" value="XM_007739059.1"/>
</dbReference>
<evidence type="ECO:0000313" key="6">
    <source>
        <dbReference type="Proteomes" id="UP000019478"/>
    </source>
</evidence>
<dbReference type="SFLD" id="SFLDS00019">
    <property type="entry name" value="Glutathione_Transferase_(cytos"/>
    <property type="match status" value="1"/>
</dbReference>
<gene>
    <name evidence="5" type="ORF">A1O3_08963</name>
</gene>
<dbReference type="InterPro" id="IPR036282">
    <property type="entry name" value="Glutathione-S-Trfase_C_sf"/>
</dbReference>
<evidence type="ECO:0000259" key="4">
    <source>
        <dbReference type="PROSITE" id="PS50405"/>
    </source>
</evidence>
<dbReference type="Gene3D" id="1.20.1050.10">
    <property type="match status" value="1"/>
</dbReference>
<feature type="domain" description="GST N-terminal" evidence="3">
    <location>
        <begin position="15"/>
        <end position="101"/>
    </location>
</feature>
<dbReference type="PROSITE" id="PS50405">
    <property type="entry name" value="GST_CTER"/>
    <property type="match status" value="1"/>
</dbReference>
<evidence type="ECO:0008006" key="7">
    <source>
        <dbReference type="Google" id="ProtNLM"/>
    </source>
</evidence>
<accession>W9XR68</accession>
<dbReference type="HOGENOM" id="CLU_011226_14_2_1"/>
<dbReference type="PANTHER" id="PTHR44051">
    <property type="entry name" value="GLUTATHIONE S-TRANSFERASE-RELATED"/>
    <property type="match status" value="1"/>
</dbReference>
<dbReference type="InterPro" id="IPR040079">
    <property type="entry name" value="Glutathione_S-Trfase"/>
</dbReference>
<sequence>MSTPTDGNVTVSHLQPIILHAHPTSPNPHKIAIALEYLRVPYTVRLWQFGDDARRGVKGEDFLRITPNGRVPAIEDSNTGVVAWESGAIMNYLKRQYDTTNVLGPKSKGKEFSEQDRVDLETWEYLLLTTLAPMTGQAVWFRHYHVPRNEDALDRYTKQVYHYLGVLEGQLGRSGGRGTGEGRGEGTGGVTGGGTDTGKGTGMSMSILPGGISSVDCHFFPWVRPFEYVGISLDGFPLVSKWCGFMAEQQEVKDAYQKMLDATALQDPAATSRGLQPDEELLREVQSRTPWRGAVA</sequence>